<dbReference type="GO" id="GO:0004343">
    <property type="term" value="F:glucosamine 6-phosphate N-acetyltransferase activity"/>
    <property type="evidence" value="ECO:0007669"/>
    <property type="project" value="TreeGrafter"/>
</dbReference>
<dbReference type="InterPro" id="IPR000182">
    <property type="entry name" value="GNAT_dom"/>
</dbReference>
<keyword evidence="2" id="KW-0808">Transferase</keyword>
<dbReference type="OrthoDB" id="9796171at2"/>
<dbReference type="Gene3D" id="3.40.630.30">
    <property type="match status" value="1"/>
</dbReference>
<dbReference type="PROSITE" id="PS51186">
    <property type="entry name" value="GNAT"/>
    <property type="match status" value="1"/>
</dbReference>
<dbReference type="PANTHER" id="PTHR13355:SF11">
    <property type="entry name" value="GLUCOSAMINE 6-PHOSPHATE N-ACETYLTRANSFERASE"/>
    <property type="match status" value="1"/>
</dbReference>
<evidence type="ECO:0000259" key="1">
    <source>
        <dbReference type="PROSITE" id="PS51186"/>
    </source>
</evidence>
<dbReference type="SUPFAM" id="SSF55729">
    <property type="entry name" value="Acyl-CoA N-acyltransferases (Nat)"/>
    <property type="match status" value="1"/>
</dbReference>
<organism evidence="2 3">
    <name type="scientific">Companilactobacillus mishanensis</name>
    <dbReference type="NCBI Taxonomy" id="2486008"/>
    <lineage>
        <taxon>Bacteria</taxon>
        <taxon>Bacillati</taxon>
        <taxon>Bacillota</taxon>
        <taxon>Bacilli</taxon>
        <taxon>Lactobacillales</taxon>
        <taxon>Lactobacillaceae</taxon>
        <taxon>Companilactobacillus</taxon>
    </lineage>
</organism>
<evidence type="ECO:0000313" key="2">
    <source>
        <dbReference type="EMBL" id="MQS51988.1"/>
    </source>
</evidence>
<proteinExistence type="predicted"/>
<dbReference type="InterPro" id="IPR039143">
    <property type="entry name" value="GNPNAT1-like"/>
</dbReference>
<evidence type="ECO:0000313" key="3">
    <source>
        <dbReference type="Proteomes" id="UP000380386"/>
    </source>
</evidence>
<dbReference type="EMBL" id="VDFM01000002">
    <property type="protein sequence ID" value="MQS51988.1"/>
    <property type="molecule type" value="Genomic_DNA"/>
</dbReference>
<dbReference type="Pfam" id="PF13673">
    <property type="entry name" value="Acetyltransf_10"/>
    <property type="match status" value="1"/>
</dbReference>
<sequence length="149" mass="17630">MWKVKQFKDLTKDEIFQMYKLRSEVFVVEQDRLYQDVDDIDLTAYHLLNLEDNILKAYARIFPEDDHISFGRVVVSKQKRGTGMGGKLVTKILETIKNEFPNQNIEIHAEDYVQHFYEKFGFKRIGEVITFNNSPHVKMVLKNQPALKY</sequence>
<comment type="caution">
    <text evidence="2">The sequence shown here is derived from an EMBL/GenBank/DDBJ whole genome shotgun (WGS) entry which is preliminary data.</text>
</comment>
<reference evidence="2 3" key="1">
    <citation type="journal article" date="2019" name="Syst. Appl. Microbiol.">
        <title>Polyphasic characterization of two novel Lactobacillus spp. isolated from blown salami packages: Description of Lactobacillus halodurans sp. nov. and Lactobacillus salsicarnum sp. nov.</title>
        <authorList>
            <person name="Schuster J.A."/>
            <person name="Klingl A."/>
            <person name="Vogel R.F."/>
            <person name="Ehrmann M.A."/>
        </authorList>
    </citation>
    <scope>NUCLEOTIDE SEQUENCE [LARGE SCALE GENOMIC DNA]</scope>
    <source>
        <strain evidence="2 3">TMW 1.2118</strain>
    </source>
</reference>
<dbReference type="RefSeq" id="WP_153382230.1">
    <property type="nucleotide sequence ID" value="NZ_VDFM01000002.1"/>
</dbReference>
<dbReference type="PANTHER" id="PTHR13355">
    <property type="entry name" value="GLUCOSAMINE 6-PHOSPHATE N-ACETYLTRANSFERASE"/>
    <property type="match status" value="1"/>
</dbReference>
<feature type="domain" description="N-acetyltransferase" evidence="1">
    <location>
        <begin position="5"/>
        <end position="144"/>
    </location>
</feature>
<protein>
    <submittedName>
        <fullName evidence="2">GNAT family N-acetyltransferase</fullName>
    </submittedName>
</protein>
<dbReference type="AlphaFoldDB" id="A0A5P0ZG46"/>
<gene>
    <name evidence="2" type="ORF">FHL02_03020</name>
</gene>
<dbReference type="InterPro" id="IPR016181">
    <property type="entry name" value="Acyl_CoA_acyltransferase"/>
</dbReference>
<name>A0A5P0ZG46_9LACO</name>
<dbReference type="Proteomes" id="UP000380386">
    <property type="component" value="Unassembled WGS sequence"/>
</dbReference>
<accession>A0A5P0ZG46</accession>